<evidence type="ECO:0000313" key="1">
    <source>
        <dbReference type="EMBL" id="MBB2974468.1"/>
    </source>
</evidence>
<comment type="caution">
    <text evidence="1">The sequence shown here is derived from an EMBL/GenBank/DDBJ whole genome shotgun (WGS) entry which is preliminary data.</text>
</comment>
<reference evidence="1 2" key="1">
    <citation type="submission" date="2020-08" db="EMBL/GenBank/DDBJ databases">
        <title>Sequencing the genomes of 1000 actinobacteria strains.</title>
        <authorList>
            <person name="Klenk H.-P."/>
        </authorList>
    </citation>
    <scope>NUCLEOTIDE SEQUENCE [LARGE SCALE GENOMIC DNA]</scope>
    <source>
        <strain evidence="1 2">DSM 27099</strain>
    </source>
</reference>
<sequence length="238" mass="26610">MAIRREIQRRNAGRGLHVLGVSVVSAFAPSRWLDSQAPARRAAPKQPACRLFRFEPHQTNRAMRCRLAEFIAIHATEFREQGSACGRATPRLWISQARLRIRRRAFWRRESRGGIRRRILGDPCVGARPGAYNALNERDEPSRPNKEQAIETEITREPADSPPPGSGISSVCPCLRPPKCGNRDNAQADGKRSVSQPRPTVCRAITAQLAGGTLSWHKEVYPEPAISKLRKFQGDIHA</sequence>
<keyword evidence="2" id="KW-1185">Reference proteome</keyword>
<protein>
    <submittedName>
        <fullName evidence="1">Uncharacterized protein</fullName>
    </submittedName>
</protein>
<organism evidence="1 2">
    <name type="scientific">Microbacterium endophyticum</name>
    <dbReference type="NCBI Taxonomy" id="1526412"/>
    <lineage>
        <taxon>Bacteria</taxon>
        <taxon>Bacillati</taxon>
        <taxon>Actinomycetota</taxon>
        <taxon>Actinomycetes</taxon>
        <taxon>Micrococcales</taxon>
        <taxon>Microbacteriaceae</taxon>
        <taxon>Microbacterium</taxon>
    </lineage>
</organism>
<evidence type="ECO:0000313" key="2">
    <source>
        <dbReference type="Proteomes" id="UP000529310"/>
    </source>
</evidence>
<dbReference type="Proteomes" id="UP000529310">
    <property type="component" value="Unassembled WGS sequence"/>
</dbReference>
<dbReference type="AlphaFoldDB" id="A0A7W4YKU3"/>
<proteinExistence type="predicted"/>
<dbReference type="EMBL" id="JACHWQ010000001">
    <property type="protein sequence ID" value="MBB2974468.1"/>
    <property type="molecule type" value="Genomic_DNA"/>
</dbReference>
<gene>
    <name evidence="1" type="ORF">FHX49_000009</name>
</gene>
<name>A0A7W4YKU3_9MICO</name>
<accession>A0A7W4YKU3</accession>